<accession>A0A9W2YWG5</accession>
<proteinExistence type="predicted"/>
<reference evidence="2 3" key="1">
    <citation type="submission" date="2025-04" db="UniProtKB">
        <authorList>
            <consortium name="RefSeq"/>
        </authorList>
    </citation>
    <scope>IDENTIFICATION</scope>
</reference>
<name>A0A9W2YWG5_BIOGL</name>
<sequence length="274" mass="31723">MAITYSDSFILECPPVQEDAVVIVRTYFPRNHQYEIENEELQLFYYRNSVRVVIYKINTFSSRTVKIFENIDAKINLKNILTDDQYIITIESRSNSSSRNMQSKKSYNESWKVNLGTKGLHSKTCDIKFYAIFDKPECFPNISMEHFILTCFLRKVFPKALCVFHITLNNIYILNGSVAYKHTKTDGGDYYETSCTFSSPTIENEIHQITVTMYPNITGTVSDRKYGKSITFFFPGNFLVINALDKTALELIEVQVIQTLKVMKFIAMITEKIT</sequence>
<dbReference type="Proteomes" id="UP001165740">
    <property type="component" value="Chromosome 14"/>
</dbReference>
<dbReference type="AlphaFoldDB" id="A0A9W2YWG5"/>
<evidence type="ECO:0000313" key="1">
    <source>
        <dbReference type="Proteomes" id="UP001165740"/>
    </source>
</evidence>
<keyword evidence="1" id="KW-1185">Reference proteome</keyword>
<protein>
    <submittedName>
        <fullName evidence="2">Uncharacterized protein LOC129922912</fullName>
    </submittedName>
    <submittedName>
        <fullName evidence="3">Uncharacterized protein LOC129924086</fullName>
    </submittedName>
</protein>
<evidence type="ECO:0000313" key="3">
    <source>
        <dbReference type="RefSeq" id="XP_055873872.1"/>
    </source>
</evidence>
<gene>
    <name evidence="2" type="primary">LOC129922912</name>
    <name evidence="3" type="synonym">LOC129924086</name>
</gene>
<organism evidence="1 2">
    <name type="scientific">Biomphalaria glabrata</name>
    <name type="common">Bloodfluke planorb</name>
    <name type="synonym">Freshwater snail</name>
    <dbReference type="NCBI Taxonomy" id="6526"/>
    <lineage>
        <taxon>Eukaryota</taxon>
        <taxon>Metazoa</taxon>
        <taxon>Spiralia</taxon>
        <taxon>Lophotrochozoa</taxon>
        <taxon>Mollusca</taxon>
        <taxon>Gastropoda</taxon>
        <taxon>Heterobranchia</taxon>
        <taxon>Euthyneura</taxon>
        <taxon>Panpulmonata</taxon>
        <taxon>Hygrophila</taxon>
        <taxon>Lymnaeoidea</taxon>
        <taxon>Planorbidae</taxon>
        <taxon>Biomphalaria</taxon>
    </lineage>
</organism>
<dbReference type="GeneID" id="129922912"/>
<dbReference type="RefSeq" id="XP_055873872.1">
    <property type="nucleotide sequence ID" value="XM_056017897.1"/>
</dbReference>
<dbReference type="RefSeq" id="XP_055867088.1">
    <property type="nucleotide sequence ID" value="XM_056011113.1"/>
</dbReference>
<evidence type="ECO:0000313" key="2">
    <source>
        <dbReference type="RefSeq" id="XP_055867088.1"/>
    </source>
</evidence>